<feature type="domain" description="Phytase-like" evidence="1">
    <location>
        <begin position="68"/>
        <end position="312"/>
    </location>
</feature>
<evidence type="ECO:0000259" key="1">
    <source>
        <dbReference type="Pfam" id="PF13449"/>
    </source>
</evidence>
<dbReference type="InterPro" id="IPR027372">
    <property type="entry name" value="Phytase-like_dom"/>
</dbReference>
<keyword evidence="3" id="KW-1185">Reference proteome</keyword>
<reference evidence="2 3" key="1">
    <citation type="submission" date="2024-02" db="EMBL/GenBank/DDBJ databases">
        <title>The whole genome sequence of five bacterial samples isolated from Abu Dhabi Sabkha-shore region.</title>
        <authorList>
            <person name="Sudalaimuthuasari N."/>
            <person name="Sarfraz B."/>
            <person name="Tuyisabe J.D."/>
            <person name="Mugisha Ntwali L.D.M."/>
            <person name="Ali A.I.A.A."/>
            <person name="Almansoori S.Z.A."/>
            <person name="Alajami H.S.A."/>
            <person name="Almeqbaali A.A.S."/>
            <person name="Kundu B."/>
            <person name="Saeed E.E."/>
            <person name="Sukumarinath V."/>
            <person name="Mishra A.K."/>
            <person name="Hazzouri K.M."/>
            <person name="Almaskari R."/>
            <person name="Sharma A.K."/>
            <person name="Amiri K.M.A."/>
        </authorList>
    </citation>
    <scope>NUCLEOTIDE SEQUENCE [LARGE SCALE GENOMIC DNA]</scope>
    <source>
        <strain evidence="3">kcgeb_sd</strain>
    </source>
</reference>
<proteinExistence type="predicted"/>
<protein>
    <submittedName>
        <fullName evidence="2">Esterase-like activity of phytase family protein</fullName>
    </submittedName>
</protein>
<gene>
    <name evidence="2" type="ORF">V5F89_03350</name>
</gene>
<name>A0ABZ2D9Q8_9SPHN</name>
<dbReference type="Proteomes" id="UP001335183">
    <property type="component" value="Chromosome"/>
</dbReference>
<evidence type="ECO:0000313" key="2">
    <source>
        <dbReference type="EMBL" id="WWA47956.1"/>
    </source>
</evidence>
<organism evidence="2 3">
    <name type="scientific">Pelagerythrobacter marensis</name>
    <dbReference type="NCBI Taxonomy" id="543877"/>
    <lineage>
        <taxon>Bacteria</taxon>
        <taxon>Pseudomonadati</taxon>
        <taxon>Pseudomonadota</taxon>
        <taxon>Alphaproteobacteria</taxon>
        <taxon>Sphingomonadales</taxon>
        <taxon>Erythrobacteraceae</taxon>
        <taxon>Pelagerythrobacter</taxon>
    </lineage>
</organism>
<dbReference type="PIRSF" id="PIRSF031900">
    <property type="entry name" value="UCP031900"/>
    <property type="match status" value="1"/>
</dbReference>
<dbReference type="RefSeq" id="WP_338446843.1">
    <property type="nucleotide sequence ID" value="NZ_CP144918.1"/>
</dbReference>
<evidence type="ECO:0000313" key="3">
    <source>
        <dbReference type="Proteomes" id="UP001335183"/>
    </source>
</evidence>
<dbReference type="Pfam" id="PF13449">
    <property type="entry name" value="Phytase-like"/>
    <property type="match status" value="1"/>
</dbReference>
<dbReference type="SUPFAM" id="SSF63829">
    <property type="entry name" value="Calcium-dependent phosphotriesterase"/>
    <property type="match status" value="1"/>
</dbReference>
<sequence length="331" mass="34941">MALRSVTVRRIAALFVAVLAAPGTWLRSPLPEPDYRPILTIDPLDAGSGQAGRFEIAGVWQLRSPNSHFGGYSALVALPDGRLLAASDHGRFLRFAPPGAAPRAASRAPEFGAIGGSVHARKNAVDVEALTAAPGAARIWAAYEGSNTIVRFDPALRHGEGHAPSAMRRWSGNGGPESLARLPDGRFLAIEEGAPTAGSTTAALLFPGDPVEGGEPIAFRYAAPEGYRPSDAAALPDGRVLILHRRVTIGLPYAFATTIAIADPAAIRPGRIWRGREVAAIAAPLPADNFEGLAVVPRSDGSVTVWLISDDNRGVLQRTLLYRLEVDPARL</sequence>
<dbReference type="InterPro" id="IPR014567">
    <property type="entry name" value="UCP031900"/>
</dbReference>
<dbReference type="EMBL" id="CP144918">
    <property type="protein sequence ID" value="WWA47956.1"/>
    <property type="molecule type" value="Genomic_DNA"/>
</dbReference>
<accession>A0ABZ2D9Q8</accession>